<accession>A0ABP4TK69</accession>
<dbReference type="InterPro" id="IPR036271">
    <property type="entry name" value="Tet_transcr_reg_TetR-rel_C_sf"/>
</dbReference>
<dbReference type="RefSeq" id="WP_279581458.1">
    <property type="nucleotide sequence ID" value="NZ_BAAANY010000017.1"/>
</dbReference>
<reference evidence="5" key="1">
    <citation type="journal article" date="2019" name="Int. J. Syst. Evol. Microbiol.">
        <title>The Global Catalogue of Microorganisms (GCM) 10K type strain sequencing project: providing services to taxonomists for standard genome sequencing and annotation.</title>
        <authorList>
            <consortium name="The Broad Institute Genomics Platform"/>
            <consortium name="The Broad Institute Genome Sequencing Center for Infectious Disease"/>
            <person name="Wu L."/>
            <person name="Ma J."/>
        </authorList>
    </citation>
    <scope>NUCLEOTIDE SEQUENCE [LARGE SCALE GENOMIC DNA]</scope>
    <source>
        <strain evidence="5">JCM 14718</strain>
    </source>
</reference>
<gene>
    <name evidence="4" type="ORF">GCM10009765_43600</name>
</gene>
<proteinExistence type="predicted"/>
<dbReference type="EMBL" id="BAAANY010000017">
    <property type="protein sequence ID" value="GAA1689523.1"/>
    <property type="molecule type" value="Genomic_DNA"/>
</dbReference>
<dbReference type="Pfam" id="PF13305">
    <property type="entry name" value="TetR_C_33"/>
    <property type="match status" value="1"/>
</dbReference>
<dbReference type="Gene3D" id="1.10.357.10">
    <property type="entry name" value="Tetracycline Repressor, domain 2"/>
    <property type="match status" value="1"/>
</dbReference>
<organism evidence="4 5">
    <name type="scientific">Fodinicola feengrottensis</name>
    <dbReference type="NCBI Taxonomy" id="435914"/>
    <lineage>
        <taxon>Bacteria</taxon>
        <taxon>Bacillati</taxon>
        <taxon>Actinomycetota</taxon>
        <taxon>Actinomycetes</taxon>
        <taxon>Mycobacteriales</taxon>
        <taxon>Fodinicola</taxon>
    </lineage>
</organism>
<dbReference type="InterPro" id="IPR025996">
    <property type="entry name" value="MT1864/Rv1816-like_C"/>
</dbReference>
<evidence type="ECO:0000256" key="2">
    <source>
        <dbReference type="ARBA" id="ARBA00023163"/>
    </source>
</evidence>
<dbReference type="Proteomes" id="UP001500618">
    <property type="component" value="Unassembled WGS sequence"/>
</dbReference>
<evidence type="ECO:0000259" key="3">
    <source>
        <dbReference type="Pfam" id="PF13305"/>
    </source>
</evidence>
<evidence type="ECO:0000313" key="5">
    <source>
        <dbReference type="Proteomes" id="UP001500618"/>
    </source>
</evidence>
<dbReference type="SUPFAM" id="SSF48498">
    <property type="entry name" value="Tetracyclin repressor-like, C-terminal domain"/>
    <property type="match status" value="1"/>
</dbReference>
<comment type="caution">
    <text evidence="4">The sequence shown here is derived from an EMBL/GenBank/DDBJ whole genome shotgun (WGS) entry which is preliminary data.</text>
</comment>
<evidence type="ECO:0000256" key="1">
    <source>
        <dbReference type="ARBA" id="ARBA00023015"/>
    </source>
</evidence>
<sequence length="149" mass="15907">MYDALFEAGARGQNVAIATASEGITDPIERLRAGEDGALRWGTAHPVLAQLLFWRPVPGFTPSERAYAPAVETIDLLRTTLDEAVAAGRLSPAAAEPDGLALYTSLMAGLLSQQLSNEPAVDLGAGRYVRLAPQAIDMFCAYYTPTEKL</sequence>
<feature type="domain" description="HTH-type transcriptional regulator MT1864/Rv1816-like C-terminal" evidence="3">
    <location>
        <begin position="36"/>
        <end position="117"/>
    </location>
</feature>
<protein>
    <recommendedName>
        <fullName evidence="3">HTH-type transcriptional regulator MT1864/Rv1816-like C-terminal domain-containing protein</fullName>
    </recommendedName>
</protein>
<name>A0ABP4TK69_9ACTN</name>
<keyword evidence="5" id="KW-1185">Reference proteome</keyword>
<keyword evidence="1" id="KW-0805">Transcription regulation</keyword>
<keyword evidence="2" id="KW-0804">Transcription</keyword>
<evidence type="ECO:0000313" key="4">
    <source>
        <dbReference type="EMBL" id="GAA1689523.1"/>
    </source>
</evidence>